<accession>A0A2K2U2K8</accession>
<dbReference type="Gene3D" id="1.20.1250.20">
    <property type="entry name" value="MFS general substrate transporter like domains"/>
    <property type="match status" value="1"/>
</dbReference>
<evidence type="ECO:0008006" key="4">
    <source>
        <dbReference type="Google" id="ProtNLM"/>
    </source>
</evidence>
<feature type="transmembrane region" description="Helical" evidence="1">
    <location>
        <begin position="60"/>
        <end position="80"/>
    </location>
</feature>
<feature type="transmembrane region" description="Helical" evidence="1">
    <location>
        <begin position="32"/>
        <end position="53"/>
    </location>
</feature>
<organism evidence="2 3">
    <name type="scientific">Rubneribacter badeniensis</name>
    <dbReference type="NCBI Taxonomy" id="2070688"/>
    <lineage>
        <taxon>Bacteria</taxon>
        <taxon>Bacillati</taxon>
        <taxon>Actinomycetota</taxon>
        <taxon>Coriobacteriia</taxon>
        <taxon>Eggerthellales</taxon>
        <taxon>Eggerthellaceae</taxon>
        <taxon>Rubneribacter</taxon>
    </lineage>
</organism>
<keyword evidence="1" id="KW-0812">Transmembrane</keyword>
<evidence type="ECO:0000313" key="2">
    <source>
        <dbReference type="EMBL" id="PNV64521.1"/>
    </source>
</evidence>
<evidence type="ECO:0000256" key="1">
    <source>
        <dbReference type="SAM" id="Phobius"/>
    </source>
</evidence>
<dbReference type="InterPro" id="IPR036259">
    <property type="entry name" value="MFS_trans_sf"/>
</dbReference>
<gene>
    <name evidence="2" type="ORF">C2L80_11520</name>
</gene>
<protein>
    <recommendedName>
        <fullName evidence="4">MFS transporter</fullName>
    </recommendedName>
</protein>
<keyword evidence="1" id="KW-1133">Transmembrane helix</keyword>
<dbReference type="SUPFAM" id="SSF103473">
    <property type="entry name" value="MFS general substrate transporter"/>
    <property type="match status" value="1"/>
</dbReference>
<sequence>MLTLGVFAGIMNNANQYLVARAAPEAPDFSNGLYLTAANAGTTLGTALCGLFITVAGTRFVLAGALVLLAAGIVLVAVRLRLSDREKTSSRSLTSSELQMIG</sequence>
<dbReference type="Proteomes" id="UP000236488">
    <property type="component" value="Unassembled WGS sequence"/>
</dbReference>
<dbReference type="Pfam" id="PF07690">
    <property type="entry name" value="MFS_1"/>
    <property type="match status" value="1"/>
</dbReference>
<keyword evidence="1" id="KW-0472">Membrane</keyword>
<comment type="caution">
    <text evidence="2">The sequence shown here is derived from an EMBL/GenBank/DDBJ whole genome shotgun (WGS) entry which is preliminary data.</text>
</comment>
<evidence type="ECO:0000313" key="3">
    <source>
        <dbReference type="Proteomes" id="UP000236488"/>
    </source>
</evidence>
<dbReference type="InterPro" id="IPR011701">
    <property type="entry name" value="MFS"/>
</dbReference>
<dbReference type="EMBL" id="PPEL01000090">
    <property type="protein sequence ID" value="PNV64521.1"/>
    <property type="molecule type" value="Genomic_DNA"/>
</dbReference>
<name>A0A2K2U2K8_9ACTN</name>
<reference evidence="2 3" key="1">
    <citation type="journal article" date="2018" name="Int. J. Syst. Evol. Microbiol.">
        <title>Rubneribacter badeniensis gen. nov., sp. nov. and Enteroscipio rubneri gen. nov., sp. nov., new members of the Eggerthellaceae isolated from human faeces.</title>
        <authorList>
            <person name="Danylec N."/>
            <person name="Gobl A."/>
            <person name="Stoll D.A."/>
            <person name="Hetzer B."/>
            <person name="Kulling S.E."/>
            <person name="Huch M."/>
        </authorList>
    </citation>
    <scope>NUCLEOTIDE SEQUENCE [LARGE SCALE GENOMIC DNA]</scope>
    <source>
        <strain evidence="2 3">ResAG-85</strain>
    </source>
</reference>
<dbReference type="AlphaFoldDB" id="A0A2K2U2K8"/>
<proteinExistence type="predicted"/>
<dbReference type="GO" id="GO:0022857">
    <property type="term" value="F:transmembrane transporter activity"/>
    <property type="evidence" value="ECO:0007669"/>
    <property type="project" value="InterPro"/>
</dbReference>
<keyword evidence="3" id="KW-1185">Reference proteome</keyword>